<dbReference type="InterPro" id="IPR022343">
    <property type="entry name" value="GCR1-cAMP_receptor"/>
</dbReference>
<dbReference type="GO" id="GO:0007189">
    <property type="term" value="P:adenylate cyclase-activating G protein-coupled receptor signaling pathway"/>
    <property type="evidence" value="ECO:0007669"/>
    <property type="project" value="TreeGrafter"/>
</dbReference>
<feature type="transmembrane region" description="Helical" evidence="6">
    <location>
        <begin position="185"/>
        <end position="203"/>
    </location>
</feature>
<dbReference type="VEuPathDB" id="FungiDB:AMAG_12147"/>
<sequence length="426" mass="46551">MTVFDESEVNSLSLASRVSGALSLISTLAILGDHLYNRIRGAPATSSSRIILWWTMCDLIVTPFLVLGRDFVPEPHDALSPSVWCQAQGIVINFAYIASACWAMLMAATSYLAVCWKWSLRDIVRYERTWFHAFAWGLPLIMTVVPIFTAPITRNSLVTHEPAALWGDAIYYCWFSNGWAPYRMYFFYNAIIGCFFLNLIMYVRVGMEIWRVFNEANTMGKVSSTPHARFHARYRFAIKCSMYLAVFVLVYGFALTNRVETLVNPDNPLFALAMLHGIMFPLKGTLNALVYFSSHIMGRAGGVLYHSGDSTDGSSGQKTGTSASASHSASHSRMEFGLASRTGNVPLTGSIASQTPRPPASPAPMRWPESDIKSAGGHYAAPVPTFEKPRPTYGSASPAPQGGDGSGGQSGRSGGGGGAPQRPMYF</sequence>
<keyword evidence="4 6" id="KW-0472">Membrane</keyword>
<dbReference type="GO" id="GO:0004930">
    <property type="term" value="F:G protein-coupled receptor activity"/>
    <property type="evidence" value="ECO:0007669"/>
    <property type="project" value="TreeGrafter"/>
</dbReference>
<dbReference type="SUPFAM" id="SSF81321">
    <property type="entry name" value="Family A G protein-coupled receptor-like"/>
    <property type="match status" value="1"/>
</dbReference>
<feature type="compositionally biased region" description="Polar residues" evidence="5">
    <location>
        <begin position="308"/>
        <end position="321"/>
    </location>
</feature>
<dbReference type="Pfam" id="PF05462">
    <property type="entry name" value="Dicty_CAR"/>
    <property type="match status" value="1"/>
</dbReference>
<keyword evidence="3 6" id="KW-1133">Transmembrane helix</keyword>
<dbReference type="GO" id="GO:0007166">
    <property type="term" value="P:cell surface receptor signaling pathway"/>
    <property type="evidence" value="ECO:0007669"/>
    <property type="project" value="InterPro"/>
</dbReference>
<keyword evidence="9" id="KW-1185">Reference proteome</keyword>
<evidence type="ECO:0000313" key="8">
    <source>
        <dbReference type="EMBL" id="KNE67072.1"/>
    </source>
</evidence>
<dbReference type="GO" id="GO:0005886">
    <property type="term" value="C:plasma membrane"/>
    <property type="evidence" value="ECO:0007669"/>
    <property type="project" value="TreeGrafter"/>
</dbReference>
<evidence type="ECO:0000256" key="5">
    <source>
        <dbReference type="SAM" id="MobiDB-lite"/>
    </source>
</evidence>
<dbReference type="InterPro" id="IPR017981">
    <property type="entry name" value="GPCR_2-like_7TM"/>
</dbReference>
<evidence type="ECO:0000256" key="6">
    <source>
        <dbReference type="SAM" id="Phobius"/>
    </source>
</evidence>
<dbReference type="Gene3D" id="1.20.1070.10">
    <property type="entry name" value="Rhodopsin 7-helix transmembrane proteins"/>
    <property type="match status" value="1"/>
</dbReference>
<dbReference type="PRINTS" id="PR02001">
    <property type="entry name" value="GCR1CAMPR"/>
</dbReference>
<keyword evidence="2 6" id="KW-0812">Transmembrane</keyword>
<dbReference type="EMBL" id="GG745352">
    <property type="protein sequence ID" value="KNE67072.1"/>
    <property type="molecule type" value="Genomic_DNA"/>
</dbReference>
<gene>
    <name evidence="8" type="ORF">AMAG_12147</name>
</gene>
<dbReference type="Proteomes" id="UP000054350">
    <property type="component" value="Unassembled WGS sequence"/>
</dbReference>
<evidence type="ECO:0000256" key="1">
    <source>
        <dbReference type="ARBA" id="ARBA00004141"/>
    </source>
</evidence>
<evidence type="ECO:0000256" key="2">
    <source>
        <dbReference type="ARBA" id="ARBA00022692"/>
    </source>
</evidence>
<feature type="transmembrane region" description="Helical" evidence="6">
    <location>
        <begin position="12"/>
        <end position="31"/>
    </location>
</feature>
<feature type="region of interest" description="Disordered" evidence="5">
    <location>
        <begin position="308"/>
        <end position="426"/>
    </location>
</feature>
<evidence type="ECO:0000256" key="3">
    <source>
        <dbReference type="ARBA" id="ARBA00022989"/>
    </source>
</evidence>
<feature type="domain" description="G-protein coupled receptors family 2 profile 2" evidence="7">
    <location>
        <begin position="12"/>
        <end position="295"/>
    </location>
</feature>
<feature type="compositionally biased region" description="Polar residues" evidence="5">
    <location>
        <begin position="341"/>
        <end position="355"/>
    </location>
</feature>
<feature type="transmembrane region" description="Helical" evidence="6">
    <location>
        <begin position="51"/>
        <end position="72"/>
    </location>
</feature>
<dbReference type="PANTHER" id="PTHR23112:SF0">
    <property type="entry name" value="TRANSMEMBRANE PROTEIN 116"/>
    <property type="match status" value="1"/>
</dbReference>
<comment type="subcellular location">
    <subcellularLocation>
        <location evidence="1">Membrane</location>
        <topology evidence="1">Multi-pass membrane protein</topology>
    </subcellularLocation>
</comment>
<evidence type="ECO:0000259" key="7">
    <source>
        <dbReference type="PROSITE" id="PS50261"/>
    </source>
</evidence>
<reference evidence="9" key="2">
    <citation type="submission" date="2009-11" db="EMBL/GenBank/DDBJ databases">
        <title>The Genome Sequence of Allomyces macrogynus strain ATCC 38327.</title>
        <authorList>
            <consortium name="The Broad Institute Genome Sequencing Platform"/>
            <person name="Russ C."/>
            <person name="Cuomo C."/>
            <person name="Shea T."/>
            <person name="Young S.K."/>
            <person name="Zeng Q."/>
            <person name="Koehrsen M."/>
            <person name="Haas B."/>
            <person name="Borodovsky M."/>
            <person name="Guigo R."/>
            <person name="Alvarado L."/>
            <person name="Berlin A."/>
            <person name="Borenstein D."/>
            <person name="Chen Z."/>
            <person name="Engels R."/>
            <person name="Freedman E."/>
            <person name="Gellesch M."/>
            <person name="Goldberg J."/>
            <person name="Griggs A."/>
            <person name="Gujja S."/>
            <person name="Heiman D."/>
            <person name="Hepburn T."/>
            <person name="Howarth C."/>
            <person name="Jen D."/>
            <person name="Larson L."/>
            <person name="Lewis B."/>
            <person name="Mehta T."/>
            <person name="Park D."/>
            <person name="Pearson M."/>
            <person name="Roberts A."/>
            <person name="Saif S."/>
            <person name="Shenoy N."/>
            <person name="Sisk P."/>
            <person name="Stolte C."/>
            <person name="Sykes S."/>
            <person name="Walk T."/>
            <person name="White J."/>
            <person name="Yandava C."/>
            <person name="Burger G."/>
            <person name="Gray M.W."/>
            <person name="Holland P.W.H."/>
            <person name="King N."/>
            <person name="Lang F.B.F."/>
            <person name="Roger A.J."/>
            <person name="Ruiz-Trillo I."/>
            <person name="Lander E."/>
            <person name="Nusbaum C."/>
        </authorList>
    </citation>
    <scope>NUCLEOTIDE SEQUENCE [LARGE SCALE GENOMIC DNA]</scope>
    <source>
        <strain evidence="9">ATCC 38327</strain>
    </source>
</reference>
<dbReference type="STRING" id="578462.A0A0L0SX41"/>
<accession>A0A0L0SX41</accession>
<evidence type="ECO:0000313" key="9">
    <source>
        <dbReference type="Proteomes" id="UP000054350"/>
    </source>
</evidence>
<organism evidence="8 9">
    <name type="scientific">Allomyces macrogynus (strain ATCC 38327)</name>
    <name type="common">Allomyces javanicus var. macrogynus</name>
    <dbReference type="NCBI Taxonomy" id="578462"/>
    <lineage>
        <taxon>Eukaryota</taxon>
        <taxon>Fungi</taxon>
        <taxon>Fungi incertae sedis</taxon>
        <taxon>Blastocladiomycota</taxon>
        <taxon>Blastocladiomycetes</taxon>
        <taxon>Blastocladiales</taxon>
        <taxon>Blastocladiaceae</taxon>
        <taxon>Allomyces</taxon>
    </lineage>
</organism>
<feature type="transmembrane region" description="Helical" evidence="6">
    <location>
        <begin position="236"/>
        <end position="256"/>
    </location>
</feature>
<evidence type="ECO:0000256" key="4">
    <source>
        <dbReference type="ARBA" id="ARBA00023136"/>
    </source>
</evidence>
<feature type="compositionally biased region" description="Low complexity" evidence="5">
    <location>
        <begin position="322"/>
        <end position="331"/>
    </location>
</feature>
<proteinExistence type="predicted"/>
<dbReference type="PANTHER" id="PTHR23112">
    <property type="entry name" value="G PROTEIN-COUPLED RECEPTOR 157-RELATED"/>
    <property type="match status" value="1"/>
</dbReference>
<dbReference type="AlphaFoldDB" id="A0A0L0SX41"/>
<feature type="compositionally biased region" description="Gly residues" evidence="5">
    <location>
        <begin position="402"/>
        <end position="419"/>
    </location>
</feature>
<feature type="transmembrane region" description="Helical" evidence="6">
    <location>
        <begin position="130"/>
        <end position="152"/>
    </location>
</feature>
<dbReference type="OrthoDB" id="2122879at2759"/>
<dbReference type="PROSITE" id="PS50261">
    <property type="entry name" value="G_PROTEIN_RECEP_F2_4"/>
    <property type="match status" value="1"/>
</dbReference>
<name>A0A0L0SX41_ALLM3</name>
<feature type="transmembrane region" description="Helical" evidence="6">
    <location>
        <begin position="92"/>
        <end position="118"/>
    </location>
</feature>
<feature type="transmembrane region" description="Helical" evidence="6">
    <location>
        <begin position="268"/>
        <end position="292"/>
    </location>
</feature>
<reference evidence="8 9" key="1">
    <citation type="submission" date="2009-11" db="EMBL/GenBank/DDBJ databases">
        <title>Annotation of Allomyces macrogynus ATCC 38327.</title>
        <authorList>
            <consortium name="The Broad Institute Genome Sequencing Platform"/>
            <person name="Russ C."/>
            <person name="Cuomo C."/>
            <person name="Burger G."/>
            <person name="Gray M.W."/>
            <person name="Holland P.W.H."/>
            <person name="King N."/>
            <person name="Lang F.B.F."/>
            <person name="Roger A.J."/>
            <person name="Ruiz-Trillo I."/>
            <person name="Young S.K."/>
            <person name="Zeng Q."/>
            <person name="Gargeya S."/>
            <person name="Fitzgerald M."/>
            <person name="Haas B."/>
            <person name="Abouelleil A."/>
            <person name="Alvarado L."/>
            <person name="Arachchi H.M."/>
            <person name="Berlin A."/>
            <person name="Chapman S.B."/>
            <person name="Gearin G."/>
            <person name="Goldberg J."/>
            <person name="Griggs A."/>
            <person name="Gujja S."/>
            <person name="Hansen M."/>
            <person name="Heiman D."/>
            <person name="Howarth C."/>
            <person name="Larimer J."/>
            <person name="Lui A."/>
            <person name="MacDonald P.J.P."/>
            <person name="McCowen C."/>
            <person name="Montmayeur A."/>
            <person name="Murphy C."/>
            <person name="Neiman D."/>
            <person name="Pearson M."/>
            <person name="Priest M."/>
            <person name="Roberts A."/>
            <person name="Saif S."/>
            <person name="Shea T."/>
            <person name="Sisk P."/>
            <person name="Stolte C."/>
            <person name="Sykes S."/>
            <person name="Wortman J."/>
            <person name="Nusbaum C."/>
            <person name="Birren B."/>
        </authorList>
    </citation>
    <scope>NUCLEOTIDE SEQUENCE [LARGE SCALE GENOMIC DNA]</scope>
    <source>
        <strain evidence="8 9">ATCC 38327</strain>
    </source>
</reference>
<protein>
    <recommendedName>
        <fullName evidence="7">G-protein coupled receptors family 2 profile 2 domain-containing protein</fullName>
    </recommendedName>
</protein>